<reference evidence="2 3" key="1">
    <citation type="submission" date="2016-10" db="EMBL/GenBank/DDBJ databases">
        <authorList>
            <person name="de Groot N.N."/>
        </authorList>
    </citation>
    <scope>NUCLEOTIDE SEQUENCE [LARGE SCALE GENOMIC DNA]</scope>
    <source>
        <strain evidence="2 3">NLAE-zl-C57</strain>
    </source>
</reference>
<organism evidence="2 3">
    <name type="scientific">Bacteroides ovatus</name>
    <dbReference type="NCBI Taxonomy" id="28116"/>
    <lineage>
        <taxon>Bacteria</taxon>
        <taxon>Pseudomonadati</taxon>
        <taxon>Bacteroidota</taxon>
        <taxon>Bacteroidia</taxon>
        <taxon>Bacteroidales</taxon>
        <taxon>Bacteroidaceae</taxon>
        <taxon>Bacteroides</taxon>
    </lineage>
</organism>
<accession>A0A1G8QSZ8</accession>
<gene>
    <name evidence="2" type="ORF">SAMN05192582_11179</name>
</gene>
<dbReference type="EMBL" id="FNDO01000117">
    <property type="protein sequence ID" value="SDJ07743.1"/>
    <property type="molecule type" value="Genomic_DNA"/>
</dbReference>
<feature type="transmembrane region" description="Helical" evidence="1">
    <location>
        <begin position="20"/>
        <end position="39"/>
    </location>
</feature>
<dbReference type="PROSITE" id="PS51257">
    <property type="entry name" value="PROKAR_LIPOPROTEIN"/>
    <property type="match status" value="1"/>
</dbReference>
<evidence type="ECO:0000256" key="1">
    <source>
        <dbReference type="SAM" id="Phobius"/>
    </source>
</evidence>
<name>A0A1G8QSZ8_BACOV</name>
<evidence type="ECO:0000313" key="2">
    <source>
        <dbReference type="EMBL" id="SDJ07743.1"/>
    </source>
</evidence>
<sequence>MKTLHYAIRFLLRTKSYTVINLLGLAFSLACCIILLRYIHRELTVDTHCIDRNQVYGVQTTFEGNRVLSVAEIGSRDSVYIDNSGIVTV</sequence>
<keyword evidence="1" id="KW-0812">Transmembrane</keyword>
<dbReference type="Proteomes" id="UP000181870">
    <property type="component" value="Unassembled WGS sequence"/>
</dbReference>
<dbReference type="AlphaFoldDB" id="A0A1G8QSZ8"/>
<keyword evidence="1" id="KW-1133">Transmembrane helix</keyword>
<protein>
    <recommendedName>
        <fullName evidence="4">ABC transporter permease</fullName>
    </recommendedName>
</protein>
<keyword evidence="1" id="KW-0472">Membrane</keyword>
<evidence type="ECO:0008006" key="4">
    <source>
        <dbReference type="Google" id="ProtNLM"/>
    </source>
</evidence>
<proteinExistence type="predicted"/>
<evidence type="ECO:0000313" key="3">
    <source>
        <dbReference type="Proteomes" id="UP000181870"/>
    </source>
</evidence>